<dbReference type="EMBL" id="LAZR01003954">
    <property type="protein sequence ID" value="KKN13134.1"/>
    <property type="molecule type" value="Genomic_DNA"/>
</dbReference>
<name>A0A0F9N565_9ZZZZ</name>
<protein>
    <submittedName>
        <fullName evidence="1">Uncharacterized protein</fullName>
    </submittedName>
</protein>
<sequence>MDIKFIIDQTGYKLQTFLNGKRIHAIISKSHLKEIKNVSSMAHLEDLVEYANYLKRNNFWDIGLVGKEYEIFYRKIT</sequence>
<evidence type="ECO:0000313" key="1">
    <source>
        <dbReference type="EMBL" id="KKN13134.1"/>
    </source>
</evidence>
<gene>
    <name evidence="1" type="ORF">LCGC14_1009330</name>
</gene>
<comment type="caution">
    <text evidence="1">The sequence shown here is derived from an EMBL/GenBank/DDBJ whole genome shotgun (WGS) entry which is preliminary data.</text>
</comment>
<reference evidence="1" key="1">
    <citation type="journal article" date="2015" name="Nature">
        <title>Complex archaea that bridge the gap between prokaryotes and eukaryotes.</title>
        <authorList>
            <person name="Spang A."/>
            <person name="Saw J.H."/>
            <person name="Jorgensen S.L."/>
            <person name="Zaremba-Niedzwiedzka K."/>
            <person name="Martijn J."/>
            <person name="Lind A.E."/>
            <person name="van Eijk R."/>
            <person name="Schleper C."/>
            <person name="Guy L."/>
            <person name="Ettema T.J."/>
        </authorList>
    </citation>
    <scope>NUCLEOTIDE SEQUENCE</scope>
</reference>
<accession>A0A0F9N565</accession>
<proteinExistence type="predicted"/>
<organism evidence="1">
    <name type="scientific">marine sediment metagenome</name>
    <dbReference type="NCBI Taxonomy" id="412755"/>
    <lineage>
        <taxon>unclassified sequences</taxon>
        <taxon>metagenomes</taxon>
        <taxon>ecological metagenomes</taxon>
    </lineage>
</organism>
<dbReference type="AlphaFoldDB" id="A0A0F9N565"/>